<gene>
    <name evidence="2" type="ORF">PDE001_LOCUS2279</name>
</gene>
<dbReference type="AlphaFoldDB" id="A0AAV0THY8"/>
<reference evidence="2" key="1">
    <citation type="submission" date="2022-12" db="EMBL/GenBank/DDBJ databases">
        <authorList>
            <person name="Webb A."/>
        </authorList>
    </citation>
    <scope>NUCLEOTIDE SEQUENCE</scope>
    <source>
        <strain evidence="2">Pd1</strain>
    </source>
</reference>
<organism evidence="2 3">
    <name type="scientific">Peronospora destructor</name>
    <dbReference type="NCBI Taxonomy" id="86335"/>
    <lineage>
        <taxon>Eukaryota</taxon>
        <taxon>Sar</taxon>
        <taxon>Stramenopiles</taxon>
        <taxon>Oomycota</taxon>
        <taxon>Peronosporomycetes</taxon>
        <taxon>Peronosporales</taxon>
        <taxon>Peronosporaceae</taxon>
        <taxon>Peronospora</taxon>
    </lineage>
</organism>
<dbReference type="EMBL" id="CANTFM010000389">
    <property type="protein sequence ID" value="CAI5720649.1"/>
    <property type="molecule type" value="Genomic_DNA"/>
</dbReference>
<keyword evidence="3" id="KW-1185">Reference proteome</keyword>
<evidence type="ECO:0000313" key="3">
    <source>
        <dbReference type="Proteomes" id="UP001162029"/>
    </source>
</evidence>
<feature type="compositionally biased region" description="Polar residues" evidence="1">
    <location>
        <begin position="118"/>
        <end position="134"/>
    </location>
</feature>
<accession>A0AAV0THY8</accession>
<feature type="region of interest" description="Disordered" evidence="1">
    <location>
        <begin position="118"/>
        <end position="145"/>
    </location>
</feature>
<dbReference type="Proteomes" id="UP001162029">
    <property type="component" value="Unassembled WGS sequence"/>
</dbReference>
<comment type="caution">
    <text evidence="2">The sequence shown here is derived from an EMBL/GenBank/DDBJ whole genome shotgun (WGS) entry which is preliminary data.</text>
</comment>
<proteinExistence type="predicted"/>
<evidence type="ECO:0000256" key="1">
    <source>
        <dbReference type="SAM" id="MobiDB-lite"/>
    </source>
</evidence>
<name>A0AAV0THY8_9STRA</name>
<evidence type="ECO:0000313" key="2">
    <source>
        <dbReference type="EMBL" id="CAI5720649.1"/>
    </source>
</evidence>
<sequence length="171" mass="18581">MFGAIRPISYLSADSNQLGRNIETLQKTATEAEGTVSLASDDMLELLLDSSSTGGTTAASFASGHNPLFTQSIGWSPRKREMRLILEERESLKNSIGKLGRWLHLFMPPRPASASVATMNSRSQKQQSSLFATDSSSGSGFGGQLQPAEDDLWKLLSLRELIPSTTMETDQ</sequence>
<protein>
    <submittedName>
        <fullName evidence="2">Uncharacterized protein</fullName>
    </submittedName>
</protein>